<dbReference type="InterPro" id="IPR049804">
    <property type="entry name" value="Choice_anch_L"/>
</dbReference>
<dbReference type="InterPro" id="IPR026341">
    <property type="entry name" value="T9SS_type_B"/>
</dbReference>
<gene>
    <name evidence="2" type="ORF">KK2020170_14560</name>
</gene>
<evidence type="ECO:0000313" key="3">
    <source>
        <dbReference type="Proteomes" id="UP000825258"/>
    </source>
</evidence>
<evidence type="ECO:0000256" key="1">
    <source>
        <dbReference type="SAM" id="SignalP"/>
    </source>
</evidence>
<dbReference type="NCBIfam" id="TIGR04131">
    <property type="entry name" value="Bac_Flav_CTERM"/>
    <property type="match status" value="1"/>
</dbReference>
<keyword evidence="3" id="KW-1185">Reference proteome</keyword>
<keyword evidence="1" id="KW-0732">Signal</keyword>
<sequence length="669" mass="73886">MKNLYLLFTLLLLSTPAVSQYISVDQNYTAQQLVEDVLFSNSCASVSNVTVSGGNFGTGEKSWGYFNRNGSAFELEEGIILSTGKINNAVGPNSSLSDDDAPNWNGDSDLNQALSISNSINATILEFDFVPLGDKISFEYIFSSEEYHDTAPCQYSDGFAFLLREVGTTPYENLALIPGTNIPVKVTTVHPEIFNGCDGENEQYFGSYNTFNHPTNYNGQTVTLKAEADVTPGTTYHIKLVIADEGNYRYDSAIFLKGGSFSSVGTLGNDRTLALNNPVCYDETFSLDATTAGVTTYQWYFNGSILNGENSPILNFSPPYNQLMNGNYSVLLGFGSTCTESMKINLDFTEELIVNESTYTKCDDDNAQNGISYFTNGDLLAIKNQLFNSLPSNYTLQLFDNINDTTPITIPYYNNTPYTHTIYGKITNVNCYAPIPITLIVNIFEDEIPDETLSICSGSSVILQAETGYNYIWSSGETTSSIEVSNAGTYSVEIINTNECSTIKNFTVLTSEIATIVDIIVNDFSSNNTAEIIVSGNGDYEYSLDGINYQDNPIFYNLETGEYTVFVNDKNGCGIASANFSILDYPNFFTPNGDGFNDTWNIKNLEKRGLQESKIFIFDRYGKLLKQISPEGQGWNGTINGHQVPSEDYWFVLELTNGKTIKGHFALKR</sequence>
<feature type="chain" id="PRO_5047042483" evidence="1">
    <location>
        <begin position="20"/>
        <end position="669"/>
    </location>
</feature>
<dbReference type="Proteomes" id="UP000825258">
    <property type="component" value="Chromosome"/>
</dbReference>
<dbReference type="EMBL" id="AP024749">
    <property type="protein sequence ID" value="BCY28588.1"/>
    <property type="molecule type" value="Genomic_DNA"/>
</dbReference>
<dbReference type="NCBIfam" id="NF038133">
    <property type="entry name" value="choice_anch_L"/>
    <property type="match status" value="1"/>
</dbReference>
<dbReference type="RefSeq" id="WP_221257708.1">
    <property type="nucleotide sequence ID" value="NZ_AP024749.1"/>
</dbReference>
<name>A0ABN6HVY1_9FLAO</name>
<dbReference type="Pfam" id="PF13585">
    <property type="entry name" value="CHU_C"/>
    <property type="match status" value="1"/>
</dbReference>
<proteinExistence type="predicted"/>
<feature type="signal peptide" evidence="1">
    <location>
        <begin position="1"/>
        <end position="19"/>
    </location>
</feature>
<organism evidence="2 3">
    <name type="scientific">Flavobacterium okayamense</name>
    <dbReference type="NCBI Taxonomy" id="2830782"/>
    <lineage>
        <taxon>Bacteria</taxon>
        <taxon>Pseudomonadati</taxon>
        <taxon>Bacteroidota</taxon>
        <taxon>Flavobacteriia</taxon>
        <taxon>Flavobacteriales</taxon>
        <taxon>Flavobacteriaceae</taxon>
        <taxon>Flavobacterium</taxon>
    </lineage>
</organism>
<protein>
    <submittedName>
        <fullName evidence="2">T9SS C-terminal target domain-containing protein</fullName>
    </submittedName>
</protein>
<accession>A0ABN6HVY1</accession>
<reference evidence="2 3" key="1">
    <citation type="submission" date="2021-06" db="EMBL/GenBank/DDBJ databases">
        <title>Whole genome sequences of Flavobacterium sp. KK2020170 and assembly.</title>
        <authorList>
            <person name="Kitahara K."/>
            <person name="Miyoshi S."/>
            <person name="Uesaka K."/>
        </authorList>
    </citation>
    <scope>NUCLEOTIDE SEQUENCE [LARGE SCALE GENOMIC DNA]</scope>
    <source>
        <strain evidence="2 3">KK2020170</strain>
    </source>
</reference>
<evidence type="ECO:0000313" key="2">
    <source>
        <dbReference type="EMBL" id="BCY28588.1"/>
    </source>
</evidence>